<feature type="compositionally biased region" description="Gly residues" evidence="1">
    <location>
        <begin position="33"/>
        <end position="42"/>
    </location>
</feature>
<evidence type="ECO:0000313" key="2">
    <source>
        <dbReference type="EMBL" id="MCI41202.1"/>
    </source>
</evidence>
<evidence type="ECO:0000313" key="3">
    <source>
        <dbReference type="Proteomes" id="UP000265520"/>
    </source>
</evidence>
<dbReference type="Proteomes" id="UP000265520">
    <property type="component" value="Unassembled WGS sequence"/>
</dbReference>
<name>A0A392RYH8_9FABA</name>
<sequence length="51" mass="4726">RGGGADPIFMDKGGRGAGIAGGNATEPMARDSGAGGSGGSGDNGSNVLSNF</sequence>
<protein>
    <submittedName>
        <fullName evidence="2">Uncharacterized protein</fullName>
    </submittedName>
</protein>
<evidence type="ECO:0000256" key="1">
    <source>
        <dbReference type="SAM" id="MobiDB-lite"/>
    </source>
</evidence>
<dbReference type="EMBL" id="LXQA010289197">
    <property type="protein sequence ID" value="MCI41202.1"/>
    <property type="molecule type" value="Genomic_DNA"/>
</dbReference>
<comment type="caution">
    <text evidence="2">The sequence shown here is derived from an EMBL/GenBank/DDBJ whole genome shotgun (WGS) entry which is preliminary data.</text>
</comment>
<proteinExistence type="predicted"/>
<keyword evidence="3" id="KW-1185">Reference proteome</keyword>
<feature type="region of interest" description="Disordered" evidence="1">
    <location>
        <begin position="1"/>
        <end position="51"/>
    </location>
</feature>
<feature type="non-terminal residue" evidence="2">
    <location>
        <position position="1"/>
    </location>
</feature>
<reference evidence="2 3" key="1">
    <citation type="journal article" date="2018" name="Front. Plant Sci.">
        <title>Red Clover (Trifolium pratense) and Zigzag Clover (T. medium) - A Picture of Genomic Similarities and Differences.</title>
        <authorList>
            <person name="Dluhosova J."/>
            <person name="Istvanek J."/>
            <person name="Nedelnik J."/>
            <person name="Repkova J."/>
        </authorList>
    </citation>
    <scope>NUCLEOTIDE SEQUENCE [LARGE SCALE GENOMIC DNA]</scope>
    <source>
        <strain evidence="3">cv. 10/8</strain>
        <tissue evidence="2">Leaf</tissue>
    </source>
</reference>
<accession>A0A392RYH8</accession>
<organism evidence="2 3">
    <name type="scientific">Trifolium medium</name>
    <dbReference type="NCBI Taxonomy" id="97028"/>
    <lineage>
        <taxon>Eukaryota</taxon>
        <taxon>Viridiplantae</taxon>
        <taxon>Streptophyta</taxon>
        <taxon>Embryophyta</taxon>
        <taxon>Tracheophyta</taxon>
        <taxon>Spermatophyta</taxon>
        <taxon>Magnoliopsida</taxon>
        <taxon>eudicotyledons</taxon>
        <taxon>Gunneridae</taxon>
        <taxon>Pentapetalae</taxon>
        <taxon>rosids</taxon>
        <taxon>fabids</taxon>
        <taxon>Fabales</taxon>
        <taxon>Fabaceae</taxon>
        <taxon>Papilionoideae</taxon>
        <taxon>50 kb inversion clade</taxon>
        <taxon>NPAAA clade</taxon>
        <taxon>Hologalegina</taxon>
        <taxon>IRL clade</taxon>
        <taxon>Trifolieae</taxon>
        <taxon>Trifolium</taxon>
    </lineage>
</organism>
<dbReference type="AlphaFoldDB" id="A0A392RYH8"/>